<evidence type="ECO:0000313" key="2">
    <source>
        <dbReference type="Proteomes" id="UP001221898"/>
    </source>
</evidence>
<organism evidence="1 2">
    <name type="scientific">Aldrovandia affinis</name>
    <dbReference type="NCBI Taxonomy" id="143900"/>
    <lineage>
        <taxon>Eukaryota</taxon>
        <taxon>Metazoa</taxon>
        <taxon>Chordata</taxon>
        <taxon>Craniata</taxon>
        <taxon>Vertebrata</taxon>
        <taxon>Euteleostomi</taxon>
        <taxon>Actinopterygii</taxon>
        <taxon>Neopterygii</taxon>
        <taxon>Teleostei</taxon>
        <taxon>Notacanthiformes</taxon>
        <taxon>Halosauridae</taxon>
        <taxon>Aldrovandia</taxon>
    </lineage>
</organism>
<comment type="caution">
    <text evidence="1">The sequence shown here is derived from an EMBL/GenBank/DDBJ whole genome shotgun (WGS) entry which is preliminary data.</text>
</comment>
<accession>A0AAD7WCS9</accession>
<dbReference type="EMBL" id="JAINUG010000150">
    <property type="protein sequence ID" value="KAJ8391978.1"/>
    <property type="molecule type" value="Genomic_DNA"/>
</dbReference>
<proteinExistence type="predicted"/>
<reference evidence="1" key="1">
    <citation type="journal article" date="2023" name="Science">
        <title>Genome structures resolve the early diversification of teleost fishes.</title>
        <authorList>
            <person name="Parey E."/>
            <person name="Louis A."/>
            <person name="Montfort J."/>
            <person name="Bouchez O."/>
            <person name="Roques C."/>
            <person name="Iampietro C."/>
            <person name="Lluch J."/>
            <person name="Castinel A."/>
            <person name="Donnadieu C."/>
            <person name="Desvignes T."/>
            <person name="Floi Bucao C."/>
            <person name="Jouanno E."/>
            <person name="Wen M."/>
            <person name="Mejri S."/>
            <person name="Dirks R."/>
            <person name="Jansen H."/>
            <person name="Henkel C."/>
            <person name="Chen W.J."/>
            <person name="Zahm M."/>
            <person name="Cabau C."/>
            <person name="Klopp C."/>
            <person name="Thompson A.W."/>
            <person name="Robinson-Rechavi M."/>
            <person name="Braasch I."/>
            <person name="Lecointre G."/>
            <person name="Bobe J."/>
            <person name="Postlethwait J.H."/>
            <person name="Berthelot C."/>
            <person name="Roest Crollius H."/>
            <person name="Guiguen Y."/>
        </authorList>
    </citation>
    <scope>NUCLEOTIDE SEQUENCE</scope>
    <source>
        <strain evidence="1">NC1722</strain>
    </source>
</reference>
<protein>
    <submittedName>
        <fullName evidence="1">Uncharacterized protein</fullName>
    </submittedName>
</protein>
<sequence length="89" mass="9929">MCQVTYFIHDSCSARAQALKPSAFQFHAPRLVSRVPAHASSTEHRHAQCLSPERSFECILDNPRFKDAIHSVVLPGPARRPGAHKVLRS</sequence>
<keyword evidence="2" id="KW-1185">Reference proteome</keyword>
<dbReference type="Proteomes" id="UP001221898">
    <property type="component" value="Unassembled WGS sequence"/>
</dbReference>
<dbReference type="AlphaFoldDB" id="A0AAD7WCS9"/>
<gene>
    <name evidence="1" type="ORF">AAFF_G00082880</name>
</gene>
<evidence type="ECO:0000313" key="1">
    <source>
        <dbReference type="EMBL" id="KAJ8391978.1"/>
    </source>
</evidence>
<name>A0AAD7WCS9_9TELE</name>